<evidence type="ECO:0000256" key="8">
    <source>
        <dbReference type="ARBA" id="ARBA00064832"/>
    </source>
</evidence>
<feature type="compositionally biased region" description="Basic residues" evidence="10">
    <location>
        <begin position="280"/>
        <end position="290"/>
    </location>
</feature>
<dbReference type="EMBL" id="JASPKY010000174">
    <property type="protein sequence ID" value="KAK9727910.1"/>
    <property type="molecule type" value="Genomic_DNA"/>
</dbReference>
<keyword evidence="14" id="KW-1185">Reference proteome</keyword>
<evidence type="ECO:0000313" key="13">
    <source>
        <dbReference type="EMBL" id="KAK9727910.1"/>
    </source>
</evidence>
<comment type="caution">
    <text evidence="13">The sequence shown here is derived from an EMBL/GenBank/DDBJ whole genome shotgun (WGS) entry which is preliminary data.</text>
</comment>
<feature type="domain" description="DEK-C" evidence="12">
    <location>
        <begin position="425"/>
        <end position="481"/>
    </location>
</feature>
<evidence type="ECO:0000256" key="2">
    <source>
        <dbReference type="ARBA" id="ARBA00022553"/>
    </source>
</evidence>
<feature type="compositionally biased region" description="Basic residues" evidence="10">
    <location>
        <begin position="483"/>
        <end position="505"/>
    </location>
</feature>
<evidence type="ECO:0000256" key="6">
    <source>
        <dbReference type="ARBA" id="ARBA00023242"/>
    </source>
</evidence>
<evidence type="ECO:0000256" key="10">
    <source>
        <dbReference type="SAM" id="MobiDB-lite"/>
    </source>
</evidence>
<evidence type="ECO:0000256" key="3">
    <source>
        <dbReference type="ARBA" id="ARBA00022765"/>
    </source>
</evidence>
<protein>
    <recommendedName>
        <fullName evidence="9">Protein DEK</fullName>
    </recommendedName>
</protein>
<feature type="compositionally biased region" description="Basic residues" evidence="10">
    <location>
        <begin position="352"/>
        <end position="374"/>
    </location>
</feature>
<evidence type="ECO:0000256" key="1">
    <source>
        <dbReference type="ARBA" id="ARBA00004123"/>
    </source>
</evidence>
<feature type="domain" description="SAP" evidence="11">
    <location>
        <begin position="203"/>
        <end position="237"/>
    </location>
</feature>
<feature type="compositionally biased region" description="Basic and acidic residues" evidence="10">
    <location>
        <begin position="303"/>
        <end position="315"/>
    </location>
</feature>
<keyword evidence="5" id="KW-0238">DNA-binding</keyword>
<dbReference type="GO" id="GO:0006325">
    <property type="term" value="P:chromatin organization"/>
    <property type="evidence" value="ECO:0007669"/>
    <property type="project" value="UniProtKB-KW"/>
</dbReference>
<gene>
    <name evidence="13" type="ORF">QE152_g18910</name>
</gene>
<sequence>MSSDGENTKNISSEGDEKKTSEEKEKAEKMEVDNEVKENEQSDNEEDTNSKQNSQENEAKDNVNSEGSKTQKEVENDTKSEDTSEKEDNENDDKKSVPLLDQPLEISGTRERKKVQRFNDDFPRDSKEVTKLEVPAGNGIALGDIPRIDASISRFKNDDLKLLHRLLFKTPGKTTMIKKNIKKFNGFDFEKDSDEYMKKLSSVQKFEVKQLKSVCEMLDLEKKGNKEEIAERIVEFLIEPKDSGKPVGGGRPKRTAAVKANNRGYSSHDDSYSSDERPSPRGKRDKGKRSNLKDESSSESDEEFRPSDASEDKPRANKRKRRSKKAQSDEEEVSDIEESGGSSEESEDEPKTKKRKVANSKSKPKGTPGRRGRKPAAATTASAKKKTPAKRGRKPARNSSEESEHQEEEGSSSEDEPLVKKPKNPPTDEEIKSYVKDILEGANLEEITMKTVCKQVYAHYPDFDLTHKKDYIKTTVKSDEPKTKKRKVANSKSKPKGTPGRRGRKPAAATTASAKKKTPAKRGRKPARNSSEESEHQEEEGSSSEDEPLVKKPKNPPTDEEIKSYVKDILEGANLEEITMKTVCKQVYAHYPDFDLTHKKDYIKTTVKSLIST</sequence>
<dbReference type="AlphaFoldDB" id="A0AAW1L4Z9"/>
<reference evidence="13 14" key="1">
    <citation type="journal article" date="2024" name="BMC Genomics">
        <title>De novo assembly and annotation of Popillia japonica's genome with initial clues to its potential as an invasive pest.</title>
        <authorList>
            <person name="Cucini C."/>
            <person name="Boschi S."/>
            <person name="Funari R."/>
            <person name="Cardaioli E."/>
            <person name="Iannotti N."/>
            <person name="Marturano G."/>
            <person name="Paoli F."/>
            <person name="Bruttini M."/>
            <person name="Carapelli A."/>
            <person name="Frati F."/>
            <person name="Nardi F."/>
        </authorList>
    </citation>
    <scope>NUCLEOTIDE SEQUENCE [LARGE SCALE GENOMIC DNA]</scope>
    <source>
        <strain evidence="13">DMR45628</strain>
    </source>
</reference>
<feature type="compositionally biased region" description="Basic residues" evidence="10">
    <location>
        <begin position="316"/>
        <end position="325"/>
    </location>
</feature>
<feature type="compositionally biased region" description="Acidic residues" evidence="10">
    <location>
        <begin position="535"/>
        <end position="547"/>
    </location>
</feature>
<dbReference type="SUPFAM" id="SSF109715">
    <property type="entry name" value="DEK C-terminal domain"/>
    <property type="match status" value="2"/>
</dbReference>
<feature type="compositionally biased region" description="Basic residues" evidence="10">
    <location>
        <begin position="514"/>
        <end position="527"/>
    </location>
</feature>
<feature type="compositionally biased region" description="Basic and acidic residues" evidence="10">
    <location>
        <begin position="57"/>
        <end position="83"/>
    </location>
</feature>
<comment type="function">
    <text evidence="7">Involved in chromatin organization.</text>
</comment>
<feature type="region of interest" description="Disordered" evidence="10">
    <location>
        <begin position="240"/>
        <end position="432"/>
    </location>
</feature>
<dbReference type="InterPro" id="IPR003034">
    <property type="entry name" value="SAP_dom"/>
</dbReference>
<proteinExistence type="predicted"/>
<dbReference type="GO" id="GO:0003677">
    <property type="term" value="F:DNA binding"/>
    <property type="evidence" value="ECO:0007669"/>
    <property type="project" value="UniProtKB-KW"/>
</dbReference>
<keyword evidence="4" id="KW-0156">Chromatin regulator</keyword>
<dbReference type="GO" id="GO:2000779">
    <property type="term" value="P:regulation of double-strand break repair"/>
    <property type="evidence" value="ECO:0007669"/>
    <property type="project" value="TreeGrafter"/>
</dbReference>
<dbReference type="PROSITE" id="PS50800">
    <property type="entry name" value="SAP"/>
    <property type="match status" value="1"/>
</dbReference>
<dbReference type="Pfam" id="PF08766">
    <property type="entry name" value="DEK_C"/>
    <property type="match status" value="2"/>
</dbReference>
<feature type="compositionally biased region" description="Acidic residues" evidence="10">
    <location>
        <begin position="329"/>
        <end position="348"/>
    </location>
</feature>
<dbReference type="PROSITE" id="PS51998">
    <property type="entry name" value="DEK_C"/>
    <property type="match status" value="2"/>
</dbReference>
<dbReference type="FunFam" id="1.10.10.60:FF:000148">
    <property type="entry name" value="Dek, isoform B"/>
    <property type="match status" value="2"/>
</dbReference>
<dbReference type="SMART" id="SM00513">
    <property type="entry name" value="SAP"/>
    <property type="match status" value="1"/>
</dbReference>
<accession>A0AAW1L4Z9</accession>
<comment type="subcellular location">
    <subcellularLocation>
        <location evidence="1">Nucleus</location>
    </subcellularLocation>
</comment>
<dbReference type="PANTHER" id="PTHR13468">
    <property type="entry name" value="DEK PROTEIN"/>
    <property type="match status" value="1"/>
</dbReference>
<evidence type="ECO:0000259" key="11">
    <source>
        <dbReference type="PROSITE" id="PS50800"/>
    </source>
</evidence>
<dbReference type="PANTHER" id="PTHR13468:SF1">
    <property type="entry name" value="PROTEIN DEK"/>
    <property type="match status" value="1"/>
</dbReference>
<dbReference type="GO" id="GO:0005634">
    <property type="term" value="C:nucleus"/>
    <property type="evidence" value="ECO:0007669"/>
    <property type="project" value="UniProtKB-SubCell"/>
</dbReference>
<feature type="compositionally biased region" description="Basic and acidic residues" evidence="10">
    <location>
        <begin position="461"/>
        <end position="482"/>
    </location>
</feature>
<keyword evidence="6" id="KW-0539">Nucleus</keyword>
<evidence type="ECO:0000256" key="4">
    <source>
        <dbReference type="ARBA" id="ARBA00022853"/>
    </source>
</evidence>
<evidence type="ECO:0000256" key="7">
    <source>
        <dbReference type="ARBA" id="ARBA00056057"/>
    </source>
</evidence>
<dbReference type="InterPro" id="IPR036361">
    <property type="entry name" value="SAP_dom_sf"/>
</dbReference>
<name>A0AAW1L4Z9_POPJA</name>
<feature type="compositionally biased region" description="Basic and acidic residues" evidence="10">
    <location>
        <begin position="266"/>
        <end position="279"/>
    </location>
</feature>
<feature type="compositionally biased region" description="Acidic residues" evidence="10">
    <location>
        <begin position="404"/>
        <end position="416"/>
    </location>
</feature>
<evidence type="ECO:0000256" key="5">
    <source>
        <dbReference type="ARBA" id="ARBA00023125"/>
    </source>
</evidence>
<feature type="region of interest" description="Disordered" evidence="10">
    <location>
        <begin position="1"/>
        <end position="122"/>
    </location>
</feature>
<comment type="subunit">
    <text evidence="8">Found in a mRNA splicing-dependent exon junction complex (EJC) with DEK, RBM8A, RNPS1, SRRM1 and ALYREF/THOC4. Interacts with histones H2A, H2B, H3, H4, acetylated histone H4, non-phosphorylated DAXX and HDAC2. Component of the B-WICH complex, at least composed of SMARCA5/SNF2H, BAZ1B/WSTF, SF3B1, DEK, MYO1C, ERCC6, MYBBP1A and DDX21. Binds DNA.</text>
</comment>
<dbReference type="InterPro" id="IPR014876">
    <property type="entry name" value="DEK_C"/>
</dbReference>
<dbReference type="Gene3D" id="1.10.10.60">
    <property type="entry name" value="Homeodomain-like"/>
    <property type="match status" value="2"/>
</dbReference>
<dbReference type="SUPFAM" id="SSF68906">
    <property type="entry name" value="SAP domain"/>
    <property type="match status" value="1"/>
</dbReference>
<dbReference type="Pfam" id="PF02037">
    <property type="entry name" value="SAP"/>
    <property type="match status" value="1"/>
</dbReference>
<feature type="compositionally biased region" description="Basic residues" evidence="10">
    <location>
        <begin position="383"/>
        <end position="396"/>
    </location>
</feature>
<feature type="region of interest" description="Disordered" evidence="10">
    <location>
        <begin position="461"/>
        <end position="562"/>
    </location>
</feature>
<feature type="domain" description="DEK-C" evidence="12">
    <location>
        <begin position="556"/>
        <end position="612"/>
    </location>
</feature>
<evidence type="ECO:0000256" key="9">
    <source>
        <dbReference type="ARBA" id="ARBA00074520"/>
    </source>
</evidence>
<evidence type="ECO:0000313" key="14">
    <source>
        <dbReference type="Proteomes" id="UP001458880"/>
    </source>
</evidence>
<keyword evidence="2" id="KW-0597">Phosphoprotein</keyword>
<dbReference type="GO" id="GO:0042393">
    <property type="term" value="F:histone binding"/>
    <property type="evidence" value="ECO:0007669"/>
    <property type="project" value="TreeGrafter"/>
</dbReference>
<feature type="compositionally biased region" description="Basic and acidic residues" evidence="10">
    <location>
        <begin position="15"/>
        <end position="40"/>
    </location>
</feature>
<keyword evidence="3" id="KW-0013">ADP-ribosylation</keyword>
<dbReference type="InterPro" id="IPR044198">
    <property type="entry name" value="DEK"/>
</dbReference>
<organism evidence="13 14">
    <name type="scientific">Popillia japonica</name>
    <name type="common">Japanese beetle</name>
    <dbReference type="NCBI Taxonomy" id="7064"/>
    <lineage>
        <taxon>Eukaryota</taxon>
        <taxon>Metazoa</taxon>
        <taxon>Ecdysozoa</taxon>
        <taxon>Arthropoda</taxon>
        <taxon>Hexapoda</taxon>
        <taxon>Insecta</taxon>
        <taxon>Pterygota</taxon>
        <taxon>Neoptera</taxon>
        <taxon>Endopterygota</taxon>
        <taxon>Coleoptera</taxon>
        <taxon>Polyphaga</taxon>
        <taxon>Scarabaeiformia</taxon>
        <taxon>Scarabaeidae</taxon>
        <taxon>Rutelinae</taxon>
        <taxon>Popillia</taxon>
    </lineage>
</organism>
<feature type="compositionally biased region" description="Polar residues" evidence="10">
    <location>
        <begin position="1"/>
        <end position="11"/>
    </location>
</feature>
<dbReference type="Proteomes" id="UP001458880">
    <property type="component" value="Unassembled WGS sequence"/>
</dbReference>
<evidence type="ECO:0000259" key="12">
    <source>
        <dbReference type="PROSITE" id="PS51998"/>
    </source>
</evidence>